<feature type="compositionally biased region" description="Polar residues" evidence="1">
    <location>
        <begin position="31"/>
        <end position="47"/>
    </location>
</feature>
<protein>
    <submittedName>
        <fullName evidence="2">Uncharacterized protein</fullName>
    </submittedName>
</protein>
<reference evidence="2 3" key="1">
    <citation type="submission" date="2019-05" db="EMBL/GenBank/DDBJ databases">
        <authorList>
            <person name="Farhan Ul Haque M."/>
        </authorList>
    </citation>
    <scope>NUCLEOTIDE SEQUENCE [LARGE SCALE GENOMIC DNA]</scope>
    <source>
        <strain evidence="2">2</strain>
    </source>
</reference>
<gene>
    <name evidence="2" type="ORF">MPC4_70110</name>
</gene>
<comment type="caution">
    <text evidence="2">The sequence shown here is derived from an EMBL/GenBank/DDBJ whole genome shotgun (WGS) entry which is preliminary data.</text>
</comment>
<accession>A0A8B6MBE2</accession>
<feature type="region of interest" description="Disordered" evidence="1">
    <location>
        <begin position="1"/>
        <end position="55"/>
    </location>
</feature>
<keyword evidence="3" id="KW-1185">Reference proteome</keyword>
<dbReference type="Proteomes" id="UP000485880">
    <property type="component" value="Unassembled WGS sequence"/>
</dbReference>
<organism evidence="2 3">
    <name type="scientific">Methylocella tundrae</name>
    <dbReference type="NCBI Taxonomy" id="227605"/>
    <lineage>
        <taxon>Bacteria</taxon>
        <taxon>Pseudomonadati</taxon>
        <taxon>Pseudomonadota</taxon>
        <taxon>Alphaproteobacteria</taxon>
        <taxon>Hyphomicrobiales</taxon>
        <taxon>Beijerinckiaceae</taxon>
        <taxon>Methylocella</taxon>
    </lineage>
</organism>
<dbReference type="AlphaFoldDB" id="A0A8B6MBE2"/>
<sequence length="55" mass="5770">MAFHKGTASSRGGRSDPALSGGEPDGRVAQRESTPFTREGSQVQSLSRPPLKSIS</sequence>
<dbReference type="EMBL" id="CABFMQ020000131">
    <property type="protein sequence ID" value="VTZ52222.1"/>
    <property type="molecule type" value="Genomic_DNA"/>
</dbReference>
<proteinExistence type="predicted"/>
<evidence type="ECO:0000313" key="3">
    <source>
        <dbReference type="Proteomes" id="UP000485880"/>
    </source>
</evidence>
<evidence type="ECO:0000256" key="1">
    <source>
        <dbReference type="SAM" id="MobiDB-lite"/>
    </source>
</evidence>
<name>A0A8B6MBE2_METTU</name>
<evidence type="ECO:0000313" key="2">
    <source>
        <dbReference type="EMBL" id="VTZ52222.1"/>
    </source>
</evidence>